<dbReference type="EMBL" id="JBBJBU010000007">
    <property type="protein sequence ID" value="KAK7204703.1"/>
    <property type="molecule type" value="Genomic_DNA"/>
</dbReference>
<dbReference type="PANTHER" id="PTHR28309">
    <property type="entry name" value="REQUIRED FOR EXCISION 1-B DOMAIN-CONTAINING PROTEIN"/>
    <property type="match status" value="1"/>
</dbReference>
<dbReference type="RefSeq" id="XP_064767736.1">
    <property type="nucleotide sequence ID" value="XM_064914169.1"/>
</dbReference>
<evidence type="ECO:0000313" key="4">
    <source>
        <dbReference type="Proteomes" id="UP001498771"/>
    </source>
</evidence>
<name>A0ABR1F6H5_9ASCO</name>
<proteinExistence type="predicted"/>
<feature type="compositionally biased region" description="Polar residues" evidence="2">
    <location>
        <begin position="1"/>
        <end position="13"/>
    </location>
</feature>
<sequence>MALTNGTVTNTGPRVSEAMGHAGSVLVATTGSVPEGEPRDDRYLGDPLRLVDYMKSFRAAQATRTELYHEFEEALDDYVNLKISVPQIQQVIRVSQEGFQDVSSEIIILHKLMGSLGQDNLTVIIDRVQDLEKEKLEVTVRLLQARIQAAADTERSFESEIEELTLRRAGLMEQINEQMEEAAAEIIDLETMDL</sequence>
<keyword evidence="1" id="KW-0175">Coiled coil</keyword>
<dbReference type="Proteomes" id="UP001498771">
    <property type="component" value="Unassembled WGS sequence"/>
</dbReference>
<dbReference type="InterPro" id="IPR039491">
    <property type="entry name" value="REX1-B"/>
</dbReference>
<evidence type="ECO:0000313" key="3">
    <source>
        <dbReference type="EMBL" id="KAK7204703.1"/>
    </source>
</evidence>
<reference evidence="3 4" key="1">
    <citation type="submission" date="2024-03" db="EMBL/GenBank/DDBJ databases">
        <title>Genome-scale model development and genomic sequencing of the oleaginous clade Lipomyces.</title>
        <authorList>
            <consortium name="Lawrence Berkeley National Laboratory"/>
            <person name="Czajka J.J."/>
            <person name="Han Y."/>
            <person name="Kim J."/>
            <person name="Mondo S.J."/>
            <person name="Hofstad B.A."/>
            <person name="Robles A."/>
            <person name="Haridas S."/>
            <person name="Riley R."/>
            <person name="LaButti K."/>
            <person name="Pangilinan J."/>
            <person name="Andreopoulos W."/>
            <person name="Lipzen A."/>
            <person name="Yan J."/>
            <person name="Wang M."/>
            <person name="Ng V."/>
            <person name="Grigoriev I.V."/>
            <person name="Spatafora J.W."/>
            <person name="Magnuson J.K."/>
            <person name="Baker S.E."/>
            <person name="Pomraning K.R."/>
        </authorList>
    </citation>
    <scope>NUCLEOTIDE SEQUENCE [LARGE SCALE GENOMIC DNA]</scope>
    <source>
        <strain evidence="3 4">Phaff 52-87</strain>
    </source>
</reference>
<evidence type="ECO:0000256" key="2">
    <source>
        <dbReference type="SAM" id="MobiDB-lite"/>
    </source>
</evidence>
<accession>A0ABR1F6H5</accession>
<comment type="caution">
    <text evidence="3">The sequence shown here is derived from an EMBL/GenBank/DDBJ whole genome shotgun (WGS) entry which is preliminary data.</text>
</comment>
<dbReference type="Pfam" id="PF14966">
    <property type="entry name" value="DNA_repr_REX1B"/>
    <property type="match status" value="1"/>
</dbReference>
<dbReference type="GeneID" id="90039681"/>
<feature type="coiled-coil region" evidence="1">
    <location>
        <begin position="128"/>
        <end position="192"/>
    </location>
</feature>
<organism evidence="3 4">
    <name type="scientific">Myxozyma melibiosi</name>
    <dbReference type="NCBI Taxonomy" id="54550"/>
    <lineage>
        <taxon>Eukaryota</taxon>
        <taxon>Fungi</taxon>
        <taxon>Dikarya</taxon>
        <taxon>Ascomycota</taxon>
        <taxon>Saccharomycotina</taxon>
        <taxon>Lipomycetes</taxon>
        <taxon>Lipomycetales</taxon>
        <taxon>Lipomycetaceae</taxon>
        <taxon>Myxozyma</taxon>
    </lineage>
</organism>
<evidence type="ECO:0000256" key="1">
    <source>
        <dbReference type="SAM" id="Coils"/>
    </source>
</evidence>
<gene>
    <name evidence="3" type="ORF">BZA70DRAFT_290027</name>
</gene>
<feature type="region of interest" description="Disordered" evidence="2">
    <location>
        <begin position="1"/>
        <end position="20"/>
    </location>
</feature>
<dbReference type="PANTHER" id="PTHR28309:SF1">
    <property type="entry name" value="REQUIRED FOR EXCISION 1-B DOMAIN-CONTAINING PROTEIN"/>
    <property type="match status" value="1"/>
</dbReference>
<protein>
    <submittedName>
        <fullName evidence="3">Uncharacterized protein</fullName>
    </submittedName>
</protein>
<keyword evidence="4" id="KW-1185">Reference proteome</keyword>